<proteinExistence type="predicted"/>
<evidence type="ECO:0000313" key="3">
    <source>
        <dbReference type="RefSeq" id="XP_029027305.1"/>
    </source>
</evidence>
<evidence type="ECO:0000256" key="1">
    <source>
        <dbReference type="SAM" id="MobiDB-lite"/>
    </source>
</evidence>
<organism evidence="2 3">
    <name type="scientific">Betta splendens</name>
    <name type="common">Siamese fighting fish</name>
    <dbReference type="NCBI Taxonomy" id="158456"/>
    <lineage>
        <taxon>Eukaryota</taxon>
        <taxon>Metazoa</taxon>
        <taxon>Chordata</taxon>
        <taxon>Craniata</taxon>
        <taxon>Vertebrata</taxon>
        <taxon>Euteleostomi</taxon>
        <taxon>Actinopterygii</taxon>
        <taxon>Neopterygii</taxon>
        <taxon>Teleostei</taxon>
        <taxon>Neoteleostei</taxon>
        <taxon>Acanthomorphata</taxon>
        <taxon>Anabantaria</taxon>
        <taxon>Anabantiformes</taxon>
        <taxon>Anabantoidei</taxon>
        <taxon>Osphronemidae</taxon>
        <taxon>Betta</taxon>
    </lineage>
</organism>
<protein>
    <submittedName>
        <fullName evidence="3">Uncharacterized protein si:ch211-151h10.2 isoform X1</fullName>
    </submittedName>
</protein>
<feature type="compositionally biased region" description="Gly residues" evidence="1">
    <location>
        <begin position="12"/>
        <end position="22"/>
    </location>
</feature>
<feature type="compositionally biased region" description="Basic and acidic residues" evidence="1">
    <location>
        <begin position="131"/>
        <end position="144"/>
    </location>
</feature>
<dbReference type="FunCoup" id="A0A6P7PB94">
    <property type="interactions" value="1"/>
</dbReference>
<dbReference type="AlphaFoldDB" id="A0A6P7PB94"/>
<reference evidence="3" key="1">
    <citation type="submission" date="2025-08" db="UniProtKB">
        <authorList>
            <consortium name="RefSeq"/>
        </authorList>
    </citation>
    <scope>IDENTIFICATION</scope>
</reference>
<gene>
    <name evidence="3" type="primary">si:ch211-151h10.2</name>
</gene>
<dbReference type="GeneID" id="114868101"/>
<name>A0A6P7PB94_BETSP</name>
<dbReference type="RefSeq" id="XP_029027305.1">
    <property type="nucleotide sequence ID" value="XM_029171472.3"/>
</dbReference>
<accession>A0A6P7PB94</accession>
<dbReference type="OrthoDB" id="8954444at2759"/>
<dbReference type="Proteomes" id="UP000515150">
    <property type="component" value="Chromosome 13"/>
</dbReference>
<feature type="compositionally biased region" description="Low complexity" evidence="1">
    <location>
        <begin position="385"/>
        <end position="398"/>
    </location>
</feature>
<sequence length="449" mass="48705">MPQLTVACPQGQGPGQRGGGAGACRWMEAVGEDGDEAPVKRSPELQRSSQTPADVQPHRLLRPPAPWRRWHSVAPACVLWSVCRSDAPLSPSSFALDVCVRLLLVCLLWMVAGGFALALKHGLKPGQNQFRGERPRSSKQEVAAENRPSQCSQGSSEQPPPLAVTVADCLLLCVLQEPLPEPSVAHIQALLCRLESVSHALAKAATGPEAAPDGPDRDSALEHKVQAVVRYLEQRTASLRALIREQRDLEAGVKGMLGGLGGLWTQLEELHTGVTLTKEAGRGYRDLASAQTDAKTLFSVSAHYRNRLESCQANLKACTERLQELMWSHAHTSSSVSSSGESRWPELLLQSNIEQFDKVQESFLSLQQQTRTFQAHLEGLGPGSQEAQEAQEAQAAEARSATAPCSSRPPHQRTCASVDAEAETLSFCERSALQLSSTIKHLRKPGKRK</sequence>
<evidence type="ECO:0000313" key="2">
    <source>
        <dbReference type="Proteomes" id="UP000515150"/>
    </source>
</evidence>
<dbReference type="InParanoid" id="A0A6P7PB94"/>
<feature type="compositionally biased region" description="Polar residues" evidence="1">
    <location>
        <begin position="147"/>
        <end position="157"/>
    </location>
</feature>
<feature type="region of interest" description="Disordered" evidence="1">
    <location>
        <begin position="126"/>
        <end position="160"/>
    </location>
</feature>
<feature type="region of interest" description="Disordered" evidence="1">
    <location>
        <begin position="382"/>
        <end position="413"/>
    </location>
</feature>
<keyword evidence="2" id="KW-1185">Reference proteome</keyword>
<dbReference type="KEGG" id="bspl:114868101"/>
<feature type="region of interest" description="Disordered" evidence="1">
    <location>
        <begin position="1"/>
        <end position="59"/>
    </location>
</feature>